<dbReference type="EMBL" id="LQYT01000119">
    <property type="protein sequence ID" value="KYD10387.1"/>
    <property type="molecule type" value="Genomic_DNA"/>
</dbReference>
<evidence type="ECO:0000313" key="3">
    <source>
        <dbReference type="Proteomes" id="UP000075683"/>
    </source>
</evidence>
<protein>
    <submittedName>
        <fullName evidence="2">Uncharacterized protein</fullName>
    </submittedName>
</protein>
<dbReference type="STRING" id="301148.B4135_3562"/>
<feature type="compositionally biased region" description="Basic and acidic residues" evidence="1">
    <location>
        <begin position="10"/>
        <end position="20"/>
    </location>
</feature>
<evidence type="ECO:0000313" key="2">
    <source>
        <dbReference type="EMBL" id="KYD10387.1"/>
    </source>
</evidence>
<feature type="region of interest" description="Disordered" evidence="1">
    <location>
        <begin position="1"/>
        <end position="21"/>
    </location>
</feature>
<sequence length="64" mass="7446">MYLPPAANTEKGKRAADKTKTKQTVLCTHLFKINTFPFRFPLVFSKNPFLIPFEKAALRKKIEY</sequence>
<name>A0A150LDH3_9BACI</name>
<proteinExistence type="predicted"/>
<accession>A0A150LDH3</accession>
<comment type="caution">
    <text evidence="2">The sequence shown here is derived from an EMBL/GenBank/DDBJ whole genome shotgun (WGS) entry which is preliminary data.</text>
</comment>
<organism evidence="2 3">
    <name type="scientific">Caldibacillus debilis</name>
    <dbReference type="NCBI Taxonomy" id="301148"/>
    <lineage>
        <taxon>Bacteria</taxon>
        <taxon>Bacillati</taxon>
        <taxon>Bacillota</taxon>
        <taxon>Bacilli</taxon>
        <taxon>Bacillales</taxon>
        <taxon>Bacillaceae</taxon>
        <taxon>Caldibacillus</taxon>
    </lineage>
</organism>
<reference evidence="2 3" key="1">
    <citation type="submission" date="2016-01" db="EMBL/GenBank/DDBJ databases">
        <title>Draft Genome Sequences of Seven Thermophilic Sporeformers Isolated from Foods.</title>
        <authorList>
            <person name="Berendsen E.M."/>
            <person name="Wells-Bennik M.H."/>
            <person name="Krawcyk A.O."/>
            <person name="De Jong A."/>
            <person name="Holsappel S."/>
            <person name="Eijlander R.T."/>
            <person name="Kuipers O.P."/>
        </authorList>
    </citation>
    <scope>NUCLEOTIDE SEQUENCE [LARGE SCALE GENOMIC DNA]</scope>
    <source>
        <strain evidence="2 3">B4135</strain>
    </source>
</reference>
<evidence type="ECO:0000256" key="1">
    <source>
        <dbReference type="SAM" id="MobiDB-lite"/>
    </source>
</evidence>
<gene>
    <name evidence="2" type="ORF">B4135_3562</name>
</gene>
<dbReference type="AlphaFoldDB" id="A0A150LDH3"/>
<dbReference type="Proteomes" id="UP000075683">
    <property type="component" value="Unassembled WGS sequence"/>
</dbReference>